<reference evidence="1" key="2">
    <citation type="journal article" date="2015" name="Fish Shellfish Immunol.">
        <title>Early steps in the European eel (Anguilla anguilla)-Vibrio vulnificus interaction in the gills: Role of the RtxA13 toxin.</title>
        <authorList>
            <person name="Callol A."/>
            <person name="Pajuelo D."/>
            <person name="Ebbesson L."/>
            <person name="Teles M."/>
            <person name="MacKenzie S."/>
            <person name="Amaro C."/>
        </authorList>
    </citation>
    <scope>NUCLEOTIDE SEQUENCE</scope>
</reference>
<name>A0A0E9SBZ5_ANGAN</name>
<organism evidence="1">
    <name type="scientific">Anguilla anguilla</name>
    <name type="common">European freshwater eel</name>
    <name type="synonym">Muraena anguilla</name>
    <dbReference type="NCBI Taxonomy" id="7936"/>
    <lineage>
        <taxon>Eukaryota</taxon>
        <taxon>Metazoa</taxon>
        <taxon>Chordata</taxon>
        <taxon>Craniata</taxon>
        <taxon>Vertebrata</taxon>
        <taxon>Euteleostomi</taxon>
        <taxon>Actinopterygii</taxon>
        <taxon>Neopterygii</taxon>
        <taxon>Teleostei</taxon>
        <taxon>Anguilliformes</taxon>
        <taxon>Anguillidae</taxon>
        <taxon>Anguilla</taxon>
    </lineage>
</organism>
<sequence>MTLGKCYMCSLSGLCQTPQVKKTPASQI</sequence>
<dbReference type="EMBL" id="GBXM01069830">
    <property type="protein sequence ID" value="JAH38747.1"/>
    <property type="molecule type" value="Transcribed_RNA"/>
</dbReference>
<dbReference type="AlphaFoldDB" id="A0A0E9SBZ5"/>
<reference evidence="1" key="1">
    <citation type="submission" date="2014-11" db="EMBL/GenBank/DDBJ databases">
        <authorList>
            <person name="Amaro Gonzalez C."/>
        </authorList>
    </citation>
    <scope>NUCLEOTIDE SEQUENCE</scope>
</reference>
<protein>
    <submittedName>
        <fullName evidence="1">Uncharacterized protein</fullName>
    </submittedName>
</protein>
<proteinExistence type="predicted"/>
<evidence type="ECO:0000313" key="1">
    <source>
        <dbReference type="EMBL" id="JAH38747.1"/>
    </source>
</evidence>
<accession>A0A0E9SBZ5</accession>